<evidence type="ECO:0000313" key="1">
    <source>
        <dbReference type="EMBL" id="KAI0031009.1"/>
    </source>
</evidence>
<name>A0ACB8QGR0_9AGAM</name>
<dbReference type="EMBL" id="MU273596">
    <property type="protein sequence ID" value="KAI0031009.1"/>
    <property type="molecule type" value="Genomic_DNA"/>
</dbReference>
<evidence type="ECO:0000313" key="2">
    <source>
        <dbReference type="Proteomes" id="UP000814128"/>
    </source>
</evidence>
<reference evidence="1" key="2">
    <citation type="journal article" date="2022" name="New Phytol.">
        <title>Evolutionary transition to the ectomycorrhizal habit in the genomes of a hyperdiverse lineage of mushroom-forming fungi.</title>
        <authorList>
            <person name="Looney B."/>
            <person name="Miyauchi S."/>
            <person name="Morin E."/>
            <person name="Drula E."/>
            <person name="Courty P.E."/>
            <person name="Kohler A."/>
            <person name="Kuo A."/>
            <person name="LaButti K."/>
            <person name="Pangilinan J."/>
            <person name="Lipzen A."/>
            <person name="Riley R."/>
            <person name="Andreopoulos W."/>
            <person name="He G."/>
            <person name="Johnson J."/>
            <person name="Nolan M."/>
            <person name="Tritt A."/>
            <person name="Barry K.W."/>
            <person name="Grigoriev I.V."/>
            <person name="Nagy L.G."/>
            <person name="Hibbett D."/>
            <person name="Henrissat B."/>
            <person name="Matheny P.B."/>
            <person name="Labbe J."/>
            <person name="Martin F.M."/>
        </authorList>
    </citation>
    <scope>NUCLEOTIDE SEQUENCE</scope>
    <source>
        <strain evidence="1">EC-137</strain>
    </source>
</reference>
<sequence length="1927" mass="215083">MGLEEHIRLDEKAGDYGDGREELDADEVGKDREVLPDLRRALPLRGRTLGLLGPDSSLRTALYRFLIYPWTEPVILLLIIANAIILTIQGARTLTVENAPSSVKGYFHTWEDYALFALFVVFTLEAFARICVSGLILDPEVPLSSVFTSFTTAPDPASVSMGAPTLERNPSTASASQGLRRSATLTEKLSRLASNIARPFMLAHSSSSFPSRATTIALDPATAGLPSLPLIGPPTSTSANRPRADTTKSLAPMLEKADAIHAALRGPRAPPFLANILRSEQPADQLSLPFKLSVRIAHSVTSRNVPYLRHSWSRIDALAVLSFWAAFAFAVAGIEHGTYHIGVFRALSVLRTARLLAITSGTTTIMRSLKTARPLLQSVALFVLFAIAVFSIIGIQAFNGSFRRSCYLQPTLGEVEQQLGQGCGGYIDPLTLNATAYIPRTGGQGTLKGYVCPLGQVCREEGEPQAGLESFDTVYASALQVFIISSANGWSPLMYKMIDAEYFVSCFFFIVCIVVLNFWLLNLFVAVITNTFSAIREETHKSAFGAAPLQAVVDESEEGWSTDGRHVPRHNIVAEVYDHIRWCWVALALASLALQATYSASMSATHAEILSKGQLGLTIAFDFEILVRVVACLPDWRAFFWKGTNVLDLMLAVGSSIVQTPGVRDSGWGKWLVGFELVRFYRVILEIPRMKPLLLSVFGNMYGLANMTLFLLLINYISALVATQMLRGDLSSGKAMNFGQIYTSFLAIYQAVFSSENWTTVLYDTGSAEAPLGQTALTVLFFVAWFFLANFIVLQMFIAVINENFKVAEESKRSQQADFYLQMQQQRDGHSATWLRRLNPYRWLRPSPKAVVVENLAGNLVLPMQKALVQDYGVAEQRYPGAQGSRGAGRGAGHMTSKSLNALQQLFIGDTGSNDVPLANLRSHRKDPTVPHDPADEETERHLELLAAINNEATVEEDLNDAFYERRARKADFIRNHPTYDKTLWIFSQKSALRRRCQAVVRPAGGERIFGRAPSPAAHTIFQFVLLLTVIGGIVTEIIATPIYRQNYYITNGLMRGSWFDVSESVFGLLLVVEFAIKVIADGFAFTPNAYVRSIWNILDFIIMCGLLVNLTTGLVFIGSVSRFTRSLKALRALRLITLIEKMRSTFEDLLISGASRIIDAAMLAILYMIPYAVWGLTIFAGRTNLCNDSSAAGIGQCVGEFPSNAASFSDGTVFGFPVPRAWDNPSPSTTFSFDTFRSSLLILFEIVSLEGWIDVMNVVTAIAGPDQAPQTNASQENAIFFMIYNLLGAVVILTLFVSIIIGNFSTKTGSALLTQPQREWIDLQKLIKRQRPSKRPKVRPVWPFRAWCYDRAVFKHGWWSRTMTVLFTLHVIALMTQTYWRLNLLDQIRSNFFLLVTVLYCIDTSVRFYGLGYRSFKANGWNVFDTIIAPGSLITTVSVSIGAQGNVIDQLQKLFLVSIAFKLVQRMNNLNKLFKTAVASLPVIMSLLTLWFILFMFFAILFVEVFSFTKWHSGETRNQNYTSIGTALVMLAFMSSGEGWNQYMHDYAIMYPRCTPGLSPYQETDCGSAAWAFTLFIAWNLLSMYIFVNMFTGVVVDNFSYVFQMTGGSRDVTRQQMRAFKKVWAEHANQRTGYLERQRFAAFFHQLSGIFEVRIYPKEWHYGNIVAACKETDASEAGWQNARIVEGINLRKLTTAVGQIDFAEIRRRRNLYSRLYHEAIITHEQGKGISFTNMLMLLAHHKLIDDKEALVLKDLLVRTRTNDLVTDLVNLDRVRSLLRTITERRRFLAAVELRRRESLAATVPEIVVDDFPSTPPATQDITSTNRNSVNMSPFGDQDHSGPFDRWDAHASLSGSPRSSRLQRMRRTSDISVMSADLGVRHTREISPFRDTIFGDDPQDVLATMQNSSWGAMMKEAEESDSEEEGR</sequence>
<keyword evidence="2" id="KW-1185">Reference proteome</keyword>
<proteinExistence type="predicted"/>
<organism evidence="1 2">
    <name type="scientific">Vararia minispora EC-137</name>
    <dbReference type="NCBI Taxonomy" id="1314806"/>
    <lineage>
        <taxon>Eukaryota</taxon>
        <taxon>Fungi</taxon>
        <taxon>Dikarya</taxon>
        <taxon>Basidiomycota</taxon>
        <taxon>Agaricomycotina</taxon>
        <taxon>Agaricomycetes</taxon>
        <taxon>Russulales</taxon>
        <taxon>Lachnocladiaceae</taxon>
        <taxon>Vararia</taxon>
    </lineage>
</organism>
<comment type="caution">
    <text evidence="1">The sequence shown here is derived from an EMBL/GenBank/DDBJ whole genome shotgun (WGS) entry which is preliminary data.</text>
</comment>
<gene>
    <name evidence="1" type="ORF">K488DRAFT_53015</name>
</gene>
<accession>A0ACB8QGR0</accession>
<protein>
    <submittedName>
        <fullName evidence="1">Ion transport protein-domain-containing protein</fullName>
    </submittedName>
</protein>
<dbReference type="Proteomes" id="UP000814128">
    <property type="component" value="Unassembled WGS sequence"/>
</dbReference>
<reference evidence="1" key="1">
    <citation type="submission" date="2021-02" db="EMBL/GenBank/DDBJ databases">
        <authorList>
            <consortium name="DOE Joint Genome Institute"/>
            <person name="Ahrendt S."/>
            <person name="Looney B.P."/>
            <person name="Miyauchi S."/>
            <person name="Morin E."/>
            <person name="Drula E."/>
            <person name="Courty P.E."/>
            <person name="Chicoki N."/>
            <person name="Fauchery L."/>
            <person name="Kohler A."/>
            <person name="Kuo A."/>
            <person name="Labutti K."/>
            <person name="Pangilinan J."/>
            <person name="Lipzen A."/>
            <person name="Riley R."/>
            <person name="Andreopoulos W."/>
            <person name="He G."/>
            <person name="Johnson J."/>
            <person name="Barry K.W."/>
            <person name="Grigoriev I.V."/>
            <person name="Nagy L."/>
            <person name="Hibbett D."/>
            <person name="Henrissat B."/>
            <person name="Matheny P.B."/>
            <person name="Labbe J."/>
            <person name="Martin F."/>
        </authorList>
    </citation>
    <scope>NUCLEOTIDE SEQUENCE</scope>
    <source>
        <strain evidence="1">EC-137</strain>
    </source>
</reference>